<evidence type="ECO:0000313" key="1">
    <source>
        <dbReference type="EMBL" id="CAK0893388.1"/>
    </source>
</evidence>
<reference evidence="1" key="1">
    <citation type="submission" date="2023-10" db="EMBL/GenBank/DDBJ databases">
        <authorList>
            <person name="Chen Y."/>
            <person name="Shah S."/>
            <person name="Dougan E. K."/>
            <person name="Thang M."/>
            <person name="Chan C."/>
        </authorList>
    </citation>
    <scope>NUCLEOTIDE SEQUENCE [LARGE SCALE GENOMIC DNA]</scope>
</reference>
<accession>A0ABN9X2D1</accession>
<protein>
    <recommendedName>
        <fullName evidence="3">KOW domain-containing protein</fullName>
    </recommendedName>
</protein>
<sequence>MKVGDRVRITAGQHAGRAGSFVGAAEGDVRTRLAFFDLAQVVQRQVGAPLRLSDSSFGLLRAMGTVEAARAVTQLFAFHMQGSAADLLRKSVATAKGLL</sequence>
<name>A0ABN9X2D1_9DINO</name>
<comment type="caution">
    <text evidence="1">The sequence shown here is derived from an EMBL/GenBank/DDBJ whole genome shotgun (WGS) entry which is preliminary data.</text>
</comment>
<dbReference type="EMBL" id="CAUYUJ010019744">
    <property type="protein sequence ID" value="CAK0893388.1"/>
    <property type="molecule type" value="Genomic_DNA"/>
</dbReference>
<evidence type="ECO:0008006" key="3">
    <source>
        <dbReference type="Google" id="ProtNLM"/>
    </source>
</evidence>
<proteinExistence type="predicted"/>
<keyword evidence="2" id="KW-1185">Reference proteome</keyword>
<evidence type="ECO:0000313" key="2">
    <source>
        <dbReference type="Proteomes" id="UP001189429"/>
    </source>
</evidence>
<gene>
    <name evidence="1" type="ORF">PCOR1329_LOCUS72744</name>
</gene>
<organism evidence="1 2">
    <name type="scientific">Prorocentrum cordatum</name>
    <dbReference type="NCBI Taxonomy" id="2364126"/>
    <lineage>
        <taxon>Eukaryota</taxon>
        <taxon>Sar</taxon>
        <taxon>Alveolata</taxon>
        <taxon>Dinophyceae</taxon>
        <taxon>Prorocentrales</taxon>
        <taxon>Prorocentraceae</taxon>
        <taxon>Prorocentrum</taxon>
    </lineage>
</organism>
<dbReference type="Proteomes" id="UP001189429">
    <property type="component" value="Unassembled WGS sequence"/>
</dbReference>